<dbReference type="EMBL" id="UYSG01000027">
    <property type="protein sequence ID" value="VDL14284.1"/>
    <property type="molecule type" value="Genomic_DNA"/>
</dbReference>
<dbReference type="InterPro" id="IPR029047">
    <property type="entry name" value="HSP70_peptide-bd_sf"/>
</dbReference>
<evidence type="ECO:0000313" key="7">
    <source>
        <dbReference type="Proteomes" id="UP000274504"/>
    </source>
</evidence>
<dbReference type="GO" id="GO:0005524">
    <property type="term" value="F:ATP binding"/>
    <property type="evidence" value="ECO:0007669"/>
    <property type="project" value="UniProtKB-KW"/>
</dbReference>
<dbReference type="WBParaSite" id="HDID_0000023201-mRNA-1">
    <property type="protein sequence ID" value="HDID_0000023201-mRNA-1"/>
    <property type="gene ID" value="HDID_0000023201"/>
</dbReference>
<dbReference type="InterPro" id="IPR018181">
    <property type="entry name" value="Heat_shock_70_CS"/>
</dbReference>
<dbReference type="FunFam" id="3.30.30.30:FF:000005">
    <property type="entry name" value="Heat shock protein ssb1"/>
    <property type="match status" value="1"/>
</dbReference>
<evidence type="ECO:0000313" key="9">
    <source>
        <dbReference type="WBParaSite" id="HDID_0000023201-mRNA-1"/>
    </source>
</evidence>
<dbReference type="Gene3D" id="3.30.420.40">
    <property type="match status" value="2"/>
</dbReference>
<dbReference type="Gene3D" id="2.60.34.10">
    <property type="entry name" value="Substrate Binding Domain Of DNAk, Chain A, domain 1"/>
    <property type="match status" value="1"/>
</dbReference>
<dbReference type="AlphaFoldDB" id="A0A0R3S810"/>
<dbReference type="FunFam" id="3.30.420.40:FF:000004">
    <property type="entry name" value="Molecular chaperone DnaK"/>
    <property type="match status" value="1"/>
</dbReference>
<name>A0A0R3S810_HYMDI</name>
<gene>
    <name evidence="5" type="ORF">HDID_LOCUS233</name>
    <name evidence="6" type="ORF">WMSIL1_LOCUS7272</name>
</gene>
<dbReference type="Pfam" id="PF00012">
    <property type="entry name" value="HSP70"/>
    <property type="match status" value="1"/>
</dbReference>
<dbReference type="FunFam" id="3.90.640.10:FF:000003">
    <property type="entry name" value="Molecular chaperone DnaK"/>
    <property type="match status" value="1"/>
</dbReference>
<dbReference type="PRINTS" id="PR00301">
    <property type="entry name" value="HEATSHOCK70"/>
</dbReference>
<dbReference type="Proteomes" id="UP000321570">
    <property type="component" value="Unassembled WGS sequence"/>
</dbReference>
<evidence type="ECO:0000313" key="5">
    <source>
        <dbReference type="EMBL" id="VDL14284.1"/>
    </source>
</evidence>
<evidence type="ECO:0000256" key="1">
    <source>
        <dbReference type="ARBA" id="ARBA00007381"/>
    </source>
</evidence>
<dbReference type="NCBIfam" id="NF001413">
    <property type="entry name" value="PRK00290.1"/>
    <property type="match status" value="1"/>
</dbReference>
<dbReference type="SUPFAM" id="SSF100920">
    <property type="entry name" value="Heat shock protein 70kD (HSP70), peptide-binding domain"/>
    <property type="match status" value="1"/>
</dbReference>
<dbReference type="SUPFAM" id="SSF53067">
    <property type="entry name" value="Actin-like ATPase domain"/>
    <property type="match status" value="2"/>
</dbReference>
<dbReference type="OrthoDB" id="2401965at2759"/>
<reference evidence="5 7" key="2">
    <citation type="submission" date="2018-11" db="EMBL/GenBank/DDBJ databases">
        <authorList>
            <consortium name="Pathogen Informatics"/>
        </authorList>
    </citation>
    <scope>NUCLEOTIDE SEQUENCE [LARGE SCALE GENOMIC DNA]</scope>
</reference>
<dbReference type="PROSITE" id="PS01036">
    <property type="entry name" value="HSP70_3"/>
    <property type="match status" value="1"/>
</dbReference>
<dbReference type="InterPro" id="IPR013126">
    <property type="entry name" value="Hsp_70_fam"/>
</dbReference>
<dbReference type="Proteomes" id="UP000274504">
    <property type="component" value="Unassembled WGS sequence"/>
</dbReference>
<evidence type="ECO:0000313" key="6">
    <source>
        <dbReference type="EMBL" id="VUZ47760.1"/>
    </source>
</evidence>
<dbReference type="InterPro" id="IPR043129">
    <property type="entry name" value="ATPase_NBD"/>
</dbReference>
<proteinExistence type="inferred from homology"/>
<dbReference type="STRING" id="6216.A0A0R3S810"/>
<dbReference type="PANTHER" id="PTHR19375">
    <property type="entry name" value="HEAT SHOCK PROTEIN 70KDA"/>
    <property type="match status" value="1"/>
</dbReference>
<dbReference type="Gene3D" id="3.90.640.10">
    <property type="entry name" value="Actin, Chain A, domain 4"/>
    <property type="match status" value="1"/>
</dbReference>
<evidence type="ECO:0000256" key="4">
    <source>
        <dbReference type="RuleBase" id="RU003322"/>
    </source>
</evidence>
<reference evidence="9" key="1">
    <citation type="submission" date="2016-04" db="UniProtKB">
        <authorList>
            <consortium name="WormBaseParasite"/>
        </authorList>
    </citation>
    <scope>IDENTIFICATION</scope>
</reference>
<dbReference type="GO" id="GO:0140662">
    <property type="term" value="F:ATP-dependent protein folding chaperone"/>
    <property type="evidence" value="ECO:0007669"/>
    <property type="project" value="InterPro"/>
</dbReference>
<keyword evidence="3 4" id="KW-0067">ATP-binding</keyword>
<keyword evidence="2 4" id="KW-0547">Nucleotide-binding</keyword>
<dbReference type="PROSITE" id="PS00329">
    <property type="entry name" value="HSP70_2"/>
    <property type="match status" value="1"/>
</dbReference>
<dbReference type="EMBL" id="CABIJS010000255">
    <property type="protein sequence ID" value="VUZ47760.1"/>
    <property type="molecule type" value="Genomic_DNA"/>
</dbReference>
<protein>
    <submittedName>
        <fullName evidence="9">Molecular chaperone DnaK</fullName>
    </submittedName>
</protein>
<evidence type="ECO:0000256" key="2">
    <source>
        <dbReference type="ARBA" id="ARBA00022741"/>
    </source>
</evidence>
<dbReference type="PROSITE" id="PS00297">
    <property type="entry name" value="HSP70_1"/>
    <property type="match status" value="1"/>
</dbReference>
<evidence type="ECO:0000256" key="3">
    <source>
        <dbReference type="ARBA" id="ARBA00022840"/>
    </source>
</evidence>
<evidence type="ECO:0000313" key="8">
    <source>
        <dbReference type="Proteomes" id="UP000321570"/>
    </source>
</evidence>
<organism evidence="9">
    <name type="scientific">Hymenolepis diminuta</name>
    <name type="common">Rat tapeworm</name>
    <dbReference type="NCBI Taxonomy" id="6216"/>
    <lineage>
        <taxon>Eukaryota</taxon>
        <taxon>Metazoa</taxon>
        <taxon>Spiralia</taxon>
        <taxon>Lophotrochozoa</taxon>
        <taxon>Platyhelminthes</taxon>
        <taxon>Cestoda</taxon>
        <taxon>Eucestoda</taxon>
        <taxon>Cyclophyllidea</taxon>
        <taxon>Hymenolepididae</taxon>
        <taxon>Hymenolepis</taxon>
    </lineage>
</organism>
<sequence>MIRLEKFSSFLLRKAFRQYSTVNSVYVGIDLGTTNSCVAYLDDGKPQVIPNAEGSRTTPSVVAFTGEKNSTVLVGTPAKRQAIANSKNTIFAVKRLIGRRFHDADIQQDLGRLPFEIKQSPNNEVQFIIGDKQFLPSDISAYILKEMKSVAERHLGCEVKNAVITVPAYFNDGQRQATKEAGEHAGFTIHRIINEPTAAALAYGIDKSEDKIVAVYDLGGGTFDISLLDLSKGVFEVRSTNGDTLLGGEDFDNLLISHIVEKVGSLAIRKDSSAMQRIKEAAEAAKIDLSVTYQTLIDLPFLANDESGQPIHFEMTLTRSQYEEIVEDLIKKTIVPCEQALSDGGVAKSEVNEVILVGGMTRMPKVKQTVREIFGREPCEGVNPDEAVALGAAIQAGVLAGDIEDVLLLDVTPLSLGIETLGGAMARLLTRNTAVPVRVTQVFSTAVDSQTQVEINIYQGERELAKDNKLLGNLVLVDIPPQPRGVPRIEVTFDLDVNGILNVSARDQRTGKEQQLEVRPTTGLSPAAVRAALAAAEIHAEEDRRRRIVIEKVGSLRTLTEDVISKVDEYGARLPQEEAHELMNFCKGEILPKLESLKKEEKIEEINEIVEVLQKRALDLFKRAKGIPKKNPHESPQ</sequence>
<accession>A0A0R3S810</accession>
<comment type="similarity">
    <text evidence="1 4">Belongs to the heat shock protein 70 family.</text>
</comment>
<reference evidence="6 8" key="3">
    <citation type="submission" date="2019-07" db="EMBL/GenBank/DDBJ databases">
        <authorList>
            <person name="Jastrzebski P J."/>
            <person name="Paukszto L."/>
            <person name="Jastrzebski P J."/>
        </authorList>
    </citation>
    <scope>NUCLEOTIDE SEQUENCE [LARGE SCALE GENOMIC DNA]</scope>
    <source>
        <strain evidence="6 8">WMS-il1</strain>
    </source>
</reference>
<keyword evidence="8" id="KW-1185">Reference proteome</keyword>